<dbReference type="GO" id="GO:0005548">
    <property type="term" value="F:phospholipid transporter activity"/>
    <property type="evidence" value="ECO:0007669"/>
    <property type="project" value="TreeGrafter"/>
</dbReference>
<keyword evidence="3" id="KW-1185">Reference proteome</keyword>
<accession>A0AA37T2N8</accession>
<reference evidence="2" key="2">
    <citation type="submission" date="2023-01" db="EMBL/GenBank/DDBJ databases">
        <title>Draft genome sequence of Agaribacter marinus strain NBRC 110023.</title>
        <authorList>
            <person name="Sun Q."/>
            <person name="Mori K."/>
        </authorList>
    </citation>
    <scope>NUCLEOTIDE SEQUENCE</scope>
    <source>
        <strain evidence="2">NBRC 110023</strain>
    </source>
</reference>
<dbReference type="InterPro" id="IPR052336">
    <property type="entry name" value="MlaD_Phospholipid_Transporter"/>
</dbReference>
<dbReference type="AlphaFoldDB" id="A0AA37T2N8"/>
<gene>
    <name evidence="2" type="ORF">GCM10007852_37620</name>
</gene>
<name>A0AA37T2N8_9ALTE</name>
<dbReference type="GO" id="GO:0005543">
    <property type="term" value="F:phospholipid binding"/>
    <property type="evidence" value="ECO:0007669"/>
    <property type="project" value="TreeGrafter"/>
</dbReference>
<evidence type="ECO:0000259" key="1">
    <source>
        <dbReference type="Pfam" id="PF02470"/>
    </source>
</evidence>
<dbReference type="PANTHER" id="PTHR33371">
    <property type="entry name" value="INTERMEMBRANE PHOSPHOLIPID TRANSPORT SYSTEM BINDING PROTEIN MLAD-RELATED"/>
    <property type="match status" value="1"/>
</dbReference>
<dbReference type="InterPro" id="IPR030970">
    <property type="entry name" value="ABC_MlaD"/>
</dbReference>
<reference evidence="2" key="1">
    <citation type="journal article" date="2014" name="Int. J. Syst. Evol. Microbiol.">
        <title>Complete genome sequence of Corynebacterium casei LMG S-19264T (=DSM 44701T), isolated from a smear-ripened cheese.</title>
        <authorList>
            <consortium name="US DOE Joint Genome Institute (JGI-PGF)"/>
            <person name="Walter F."/>
            <person name="Albersmeier A."/>
            <person name="Kalinowski J."/>
            <person name="Ruckert C."/>
        </authorList>
    </citation>
    <scope>NUCLEOTIDE SEQUENCE</scope>
    <source>
        <strain evidence="2">NBRC 110023</strain>
    </source>
</reference>
<protein>
    <submittedName>
        <fullName evidence="2">Outer membrane lipid asymmetry maintenance protein MlaD</fullName>
    </submittedName>
</protein>
<dbReference type="EMBL" id="BSOT01000019">
    <property type="protein sequence ID" value="GLR72854.1"/>
    <property type="molecule type" value="Genomic_DNA"/>
</dbReference>
<dbReference type="Pfam" id="PF02470">
    <property type="entry name" value="MlaD"/>
    <property type="match status" value="1"/>
</dbReference>
<dbReference type="Proteomes" id="UP001156601">
    <property type="component" value="Unassembled WGS sequence"/>
</dbReference>
<feature type="domain" description="Mce/MlaD" evidence="1">
    <location>
        <begin position="39"/>
        <end position="118"/>
    </location>
</feature>
<dbReference type="PANTHER" id="PTHR33371:SF4">
    <property type="entry name" value="INTERMEMBRANE PHOSPHOLIPID TRANSPORT SYSTEM BINDING PROTEIN MLAD"/>
    <property type="match status" value="1"/>
</dbReference>
<dbReference type="RefSeq" id="WP_284219274.1">
    <property type="nucleotide sequence ID" value="NZ_BSOT01000019.1"/>
</dbReference>
<evidence type="ECO:0000313" key="3">
    <source>
        <dbReference type="Proteomes" id="UP001156601"/>
    </source>
</evidence>
<proteinExistence type="predicted"/>
<comment type="caution">
    <text evidence="2">The sequence shown here is derived from an EMBL/GenBank/DDBJ whole genome shotgun (WGS) entry which is preliminary data.</text>
</comment>
<dbReference type="InterPro" id="IPR003399">
    <property type="entry name" value="Mce/MlaD"/>
</dbReference>
<dbReference type="NCBIfam" id="TIGR04430">
    <property type="entry name" value="OM_asym_MlaD"/>
    <property type="match status" value="1"/>
</dbReference>
<organism evidence="2 3">
    <name type="scientific">Agaribacter marinus</name>
    <dbReference type="NCBI Taxonomy" id="1431249"/>
    <lineage>
        <taxon>Bacteria</taxon>
        <taxon>Pseudomonadati</taxon>
        <taxon>Pseudomonadota</taxon>
        <taxon>Gammaproteobacteria</taxon>
        <taxon>Alteromonadales</taxon>
        <taxon>Alteromonadaceae</taxon>
        <taxon>Agaribacter</taxon>
    </lineage>
</organism>
<evidence type="ECO:0000313" key="2">
    <source>
        <dbReference type="EMBL" id="GLR72854.1"/>
    </source>
</evidence>
<sequence length="174" mass="18941">MTSRKNEILVGLFVALAIIAGLLLALRVANQGMAGNGETYKLNARFDNIGGLKARSSVKVGGVVVGRVSRIYLHEQDLIPVVELEIASEYQNTFPDTSSLSILTSGLLGEQFIGLQPGFIFPEDLEMIEEDKVCDNAPYSDCPYLTNGEEILDTKSALVLEDLIGQFLFNQGNE</sequence>